<dbReference type="NCBIfam" id="TIGR00370">
    <property type="entry name" value="5-oxoprolinase subunit PxpB"/>
    <property type="match status" value="1"/>
</dbReference>
<dbReference type="Pfam" id="PF02682">
    <property type="entry name" value="CT_C_D"/>
    <property type="match status" value="1"/>
</dbReference>
<feature type="domain" description="Carboxyltransferase" evidence="4">
    <location>
        <begin position="11"/>
        <end position="212"/>
    </location>
</feature>
<dbReference type="HOGENOM" id="CLU_020207_1_0_9"/>
<reference evidence="5 6" key="1">
    <citation type="journal article" date="2014" name="PLoS Genet.">
        <title>Comparative Genomic Analysis of N2-Fixing and Non-N2-Fixing Paenibacillus spp.: Organization, Evolution and Expression of the Nitrogen Fixation Genes.</title>
        <authorList>
            <person name="Xie J.B."/>
            <person name="Du Z."/>
            <person name="Bai L."/>
            <person name="Tian C."/>
            <person name="Zhang Y."/>
            <person name="Xie J.Y."/>
            <person name="Wang T."/>
            <person name="Liu X."/>
            <person name="Chen X."/>
            <person name="Cheng Q."/>
            <person name="Chen S."/>
            <person name="Li J."/>
        </authorList>
    </citation>
    <scope>NUCLEOTIDE SEQUENCE [LARGE SCALE GENOMIC DNA]</scope>
    <source>
        <strain evidence="5 6">T27</strain>
    </source>
</reference>
<name>X4ZAM3_9BACL</name>
<keyword evidence="6" id="KW-1185">Reference proteome</keyword>
<dbReference type="InterPro" id="IPR010016">
    <property type="entry name" value="PxpB"/>
</dbReference>
<gene>
    <name evidence="5" type="ORF">PSAB_08820</name>
</gene>
<dbReference type="InterPro" id="IPR003833">
    <property type="entry name" value="CT_C_D"/>
</dbReference>
<protein>
    <submittedName>
        <fullName evidence="5">Allophanate hydrolase subunit 1</fullName>
    </submittedName>
</protein>
<dbReference type="InterPro" id="IPR029000">
    <property type="entry name" value="Cyclophilin-like_dom_sf"/>
</dbReference>
<keyword evidence="3" id="KW-0067">ATP-binding</keyword>
<evidence type="ECO:0000313" key="6">
    <source>
        <dbReference type="Proteomes" id="UP000019772"/>
    </source>
</evidence>
<keyword evidence="1" id="KW-0547">Nucleotide-binding</keyword>
<dbReference type="PATRIC" id="fig|1268072.3.peg.1838"/>
<dbReference type="AlphaFoldDB" id="X4ZAM3"/>
<organism evidence="5 6">
    <name type="scientific">Paenibacillus sabinae T27</name>
    <dbReference type="NCBI Taxonomy" id="1268072"/>
    <lineage>
        <taxon>Bacteria</taxon>
        <taxon>Bacillati</taxon>
        <taxon>Bacillota</taxon>
        <taxon>Bacilli</taxon>
        <taxon>Bacillales</taxon>
        <taxon>Paenibacillaceae</taxon>
        <taxon>Paenibacillus</taxon>
    </lineage>
</organism>
<dbReference type="Proteomes" id="UP000019772">
    <property type="component" value="Chromosome"/>
</dbReference>
<dbReference type="PANTHER" id="PTHR34698">
    <property type="entry name" value="5-OXOPROLINASE SUBUNIT B"/>
    <property type="match status" value="1"/>
</dbReference>
<dbReference type="SMART" id="SM00796">
    <property type="entry name" value="AHS1"/>
    <property type="match status" value="1"/>
</dbReference>
<dbReference type="PANTHER" id="PTHR34698:SF2">
    <property type="entry name" value="5-OXOPROLINASE SUBUNIT B"/>
    <property type="match status" value="1"/>
</dbReference>
<sequence length="245" mass="27833">MASQLVSHKNLKYVPLGDQTLVVQFENKISIEVNRGVQAFANLIKSRKISGIVQLIITFNSLAICYDPVRISFYKLADTIRGLEDQISEDHAIPSKTIHVPVVFGGEYSPDLDEVSARTGLSPEQVIQTLYSKPYYVYMVGFVDGTPYCGDIDERLVLPRRSNPRVKVRKGAVAIAMNQTSLYTIESPGGWHLLGWTPMEVFNPYQERPCALVAGDYLQYVPISADESERWDDQRQREWDREWNS</sequence>
<dbReference type="EMBL" id="CP004078">
    <property type="protein sequence ID" value="AHV96696.1"/>
    <property type="molecule type" value="Genomic_DNA"/>
</dbReference>
<evidence type="ECO:0000256" key="2">
    <source>
        <dbReference type="ARBA" id="ARBA00022801"/>
    </source>
</evidence>
<evidence type="ECO:0000313" key="5">
    <source>
        <dbReference type="EMBL" id="AHV96696.1"/>
    </source>
</evidence>
<dbReference type="OrthoDB" id="9778567at2"/>
<dbReference type="SUPFAM" id="SSF50891">
    <property type="entry name" value="Cyclophilin-like"/>
    <property type="match status" value="1"/>
</dbReference>
<dbReference type="Gene3D" id="2.40.100.10">
    <property type="entry name" value="Cyclophilin-like"/>
    <property type="match status" value="1"/>
</dbReference>
<evidence type="ECO:0000259" key="4">
    <source>
        <dbReference type="SMART" id="SM00796"/>
    </source>
</evidence>
<proteinExistence type="predicted"/>
<keyword evidence="2 5" id="KW-0378">Hydrolase</keyword>
<dbReference type="GO" id="GO:0016787">
    <property type="term" value="F:hydrolase activity"/>
    <property type="evidence" value="ECO:0007669"/>
    <property type="project" value="UniProtKB-KW"/>
</dbReference>
<evidence type="ECO:0000256" key="3">
    <source>
        <dbReference type="ARBA" id="ARBA00022840"/>
    </source>
</evidence>
<dbReference type="Gene3D" id="3.30.1360.40">
    <property type="match status" value="1"/>
</dbReference>
<dbReference type="KEGG" id="psab:PSAB_08820"/>
<accession>X4ZAM3</accession>
<dbReference type="eggNOG" id="COG2049">
    <property type="taxonomic scope" value="Bacteria"/>
</dbReference>
<dbReference type="STRING" id="1268072.PSAB_08820"/>
<dbReference type="SUPFAM" id="SSF160467">
    <property type="entry name" value="PH0987 N-terminal domain-like"/>
    <property type="match status" value="1"/>
</dbReference>
<dbReference type="GO" id="GO:0005524">
    <property type="term" value="F:ATP binding"/>
    <property type="evidence" value="ECO:0007669"/>
    <property type="project" value="UniProtKB-KW"/>
</dbReference>
<evidence type="ECO:0000256" key="1">
    <source>
        <dbReference type="ARBA" id="ARBA00022741"/>
    </source>
</evidence>
<dbReference type="RefSeq" id="WP_025334241.1">
    <property type="nucleotide sequence ID" value="NZ_CP004078.1"/>
</dbReference>